<dbReference type="AlphaFoldDB" id="A0A9L0JCM8"/>
<reference evidence="3" key="3">
    <citation type="submission" date="2025-09" db="UniProtKB">
        <authorList>
            <consortium name="Ensembl"/>
        </authorList>
    </citation>
    <scope>IDENTIFICATION</scope>
</reference>
<accession>A0A9L0JCM8</accession>
<feature type="region of interest" description="Disordered" evidence="1">
    <location>
        <begin position="47"/>
        <end position="85"/>
    </location>
</feature>
<dbReference type="Proteomes" id="UP000694387">
    <property type="component" value="Chromosome 11"/>
</dbReference>
<reference evidence="3 4" key="1">
    <citation type="journal article" date="2020" name="Nat. Commun.">
        <title>Donkey genomes provide new insights into domestication and selection for coat color.</title>
        <authorList>
            <person name="Wang"/>
            <person name="C."/>
            <person name="Li"/>
            <person name="H."/>
            <person name="Guo"/>
            <person name="Y."/>
            <person name="Huang"/>
            <person name="J."/>
            <person name="Sun"/>
            <person name="Y."/>
            <person name="Min"/>
            <person name="J."/>
            <person name="Wang"/>
            <person name="J."/>
            <person name="Fang"/>
            <person name="X."/>
            <person name="Zhao"/>
            <person name="Z."/>
            <person name="Wang"/>
            <person name="S."/>
            <person name="Zhang"/>
            <person name="Y."/>
            <person name="Liu"/>
            <person name="Q."/>
            <person name="Jiang"/>
            <person name="Q."/>
            <person name="Wang"/>
            <person name="X."/>
            <person name="Guo"/>
            <person name="Y."/>
            <person name="Yang"/>
            <person name="C."/>
            <person name="Wang"/>
            <person name="Y."/>
            <person name="Tian"/>
            <person name="F."/>
            <person name="Zhuang"/>
            <person name="G."/>
            <person name="Fan"/>
            <person name="Y."/>
            <person name="Gao"/>
            <person name="Q."/>
            <person name="Li"/>
            <person name="Y."/>
            <person name="Ju"/>
            <person name="Z."/>
            <person name="Li"/>
            <person name="J."/>
            <person name="Li"/>
            <person name="R."/>
            <person name="Hou"/>
            <person name="M."/>
            <person name="Yang"/>
            <person name="G."/>
            <person name="Liu"/>
            <person name="G."/>
            <person name="Liu"/>
            <person name="W."/>
            <person name="Guo"/>
            <person name="J."/>
            <person name="Pan"/>
            <person name="S."/>
            <person name="Fan"/>
            <person name="G."/>
            <person name="Zhang"/>
            <person name="W."/>
            <person name="Zhang"/>
            <person name="R."/>
            <person name="Yu"/>
            <person name="J."/>
            <person name="Zhang"/>
            <person name="X."/>
            <person name="Yin"/>
            <person name="Q."/>
            <person name="Ji"/>
            <person name="C."/>
            <person name="Jin"/>
            <person name="Y."/>
            <person name="Yue"/>
            <person name="G."/>
            <person name="Liu"/>
            <person name="M."/>
            <person name="Xu"/>
            <person name="J."/>
            <person name="Liu"/>
            <person name="S."/>
            <person name="Jordana"/>
            <person name="J."/>
            <person name="Noce"/>
            <person name="A."/>
            <person name="Amills"/>
            <person name="M."/>
            <person name="Wu"/>
            <person name="D.D."/>
            <person name="Li"/>
            <person name="S."/>
            <person name="Zhou"/>
            <person name="X. and Zhong"/>
            <person name="J."/>
        </authorList>
    </citation>
    <scope>NUCLEOTIDE SEQUENCE [LARGE SCALE GENOMIC DNA]</scope>
</reference>
<proteinExistence type="predicted"/>
<dbReference type="GeneTree" id="ENSGT00390000014262"/>
<keyword evidence="2" id="KW-1133">Transmembrane helix</keyword>
<feature type="transmembrane region" description="Helical" evidence="2">
    <location>
        <begin position="23"/>
        <end position="42"/>
    </location>
</feature>
<evidence type="ECO:0000313" key="3">
    <source>
        <dbReference type="Ensembl" id="ENSEASP00005050108.1"/>
    </source>
</evidence>
<evidence type="ECO:0000313" key="4">
    <source>
        <dbReference type="Proteomes" id="UP000694387"/>
    </source>
</evidence>
<evidence type="ECO:0000256" key="2">
    <source>
        <dbReference type="SAM" id="Phobius"/>
    </source>
</evidence>
<name>A0A9L0JCM8_EQUAS</name>
<organism evidence="3 4">
    <name type="scientific">Equus asinus</name>
    <name type="common">Donkey</name>
    <name type="synonym">Equus africanus asinus</name>
    <dbReference type="NCBI Taxonomy" id="9793"/>
    <lineage>
        <taxon>Eukaryota</taxon>
        <taxon>Metazoa</taxon>
        <taxon>Chordata</taxon>
        <taxon>Craniata</taxon>
        <taxon>Vertebrata</taxon>
        <taxon>Euteleostomi</taxon>
        <taxon>Mammalia</taxon>
        <taxon>Eutheria</taxon>
        <taxon>Laurasiatheria</taxon>
        <taxon>Perissodactyla</taxon>
        <taxon>Equidae</taxon>
        <taxon>Equus</taxon>
    </lineage>
</organism>
<sequence>KELGEKTDASPAAHGEVETRGHAISILFGFWTSFICDTYIVLSWNNRKKSGPGASSSSDPHTGKQQNRRQGRAKEGQIQVPEAGL</sequence>
<dbReference type="Ensembl" id="ENSEAST00005074656.1">
    <property type="protein sequence ID" value="ENSEASP00005050108.1"/>
    <property type="gene ID" value="ENSEASG00005030223.1"/>
</dbReference>
<feature type="compositionally biased region" description="Polar residues" evidence="1">
    <location>
        <begin position="53"/>
        <end position="65"/>
    </location>
</feature>
<keyword evidence="4" id="KW-1185">Reference proteome</keyword>
<keyword evidence="2" id="KW-0472">Membrane</keyword>
<evidence type="ECO:0000256" key="1">
    <source>
        <dbReference type="SAM" id="MobiDB-lite"/>
    </source>
</evidence>
<reference evidence="3" key="2">
    <citation type="submission" date="2025-08" db="UniProtKB">
        <authorList>
            <consortium name="Ensembl"/>
        </authorList>
    </citation>
    <scope>IDENTIFICATION</scope>
</reference>
<keyword evidence="2" id="KW-0812">Transmembrane</keyword>
<protein>
    <submittedName>
        <fullName evidence="3">Small integral membrane protein 2</fullName>
    </submittedName>
</protein>